<accession>A0ABV6YYX0</accession>
<feature type="transmembrane region" description="Helical" evidence="8">
    <location>
        <begin position="42"/>
        <end position="60"/>
    </location>
</feature>
<evidence type="ECO:0000313" key="10">
    <source>
        <dbReference type="Proteomes" id="UP001594351"/>
    </source>
</evidence>
<feature type="transmembrane region" description="Helical" evidence="8">
    <location>
        <begin position="203"/>
        <end position="221"/>
    </location>
</feature>
<dbReference type="Pfam" id="PF03023">
    <property type="entry name" value="MurJ"/>
    <property type="match status" value="1"/>
</dbReference>
<evidence type="ECO:0000256" key="8">
    <source>
        <dbReference type="SAM" id="Phobius"/>
    </source>
</evidence>
<keyword evidence="4" id="KW-0133">Cell shape</keyword>
<dbReference type="InterPro" id="IPR004268">
    <property type="entry name" value="MurJ"/>
</dbReference>
<dbReference type="EMBL" id="JBHPBY010000171">
    <property type="protein sequence ID" value="MFC1851266.1"/>
    <property type="molecule type" value="Genomic_DNA"/>
</dbReference>
<feature type="transmembrane region" description="Helical" evidence="8">
    <location>
        <begin position="227"/>
        <end position="248"/>
    </location>
</feature>
<organism evidence="9 10">
    <name type="scientific">candidate division CSSED10-310 bacterium</name>
    <dbReference type="NCBI Taxonomy" id="2855610"/>
    <lineage>
        <taxon>Bacteria</taxon>
        <taxon>Bacteria division CSSED10-310</taxon>
    </lineage>
</organism>
<reference evidence="9 10" key="1">
    <citation type="submission" date="2024-09" db="EMBL/GenBank/DDBJ databases">
        <title>Laminarin stimulates single cell rates of sulfate reduction while oxygen inhibits transcriptomic activity in coastal marine sediment.</title>
        <authorList>
            <person name="Lindsay M."/>
            <person name="Orcutt B."/>
            <person name="Emerson D."/>
            <person name="Stepanauskas R."/>
            <person name="D'Angelo T."/>
        </authorList>
    </citation>
    <scope>NUCLEOTIDE SEQUENCE [LARGE SCALE GENOMIC DNA]</scope>
    <source>
        <strain evidence="9">SAG AM-311-K15</strain>
    </source>
</reference>
<protein>
    <submittedName>
        <fullName evidence="9">Lipid II flippase MurJ</fullName>
    </submittedName>
</protein>
<keyword evidence="2" id="KW-1003">Cell membrane</keyword>
<feature type="transmembrane region" description="Helical" evidence="8">
    <location>
        <begin position="179"/>
        <end position="196"/>
    </location>
</feature>
<keyword evidence="5" id="KW-0573">Peptidoglycan synthesis</keyword>
<dbReference type="PANTHER" id="PTHR47019">
    <property type="entry name" value="LIPID II FLIPPASE MURJ"/>
    <property type="match status" value="1"/>
</dbReference>
<evidence type="ECO:0000256" key="5">
    <source>
        <dbReference type="ARBA" id="ARBA00022984"/>
    </source>
</evidence>
<evidence type="ECO:0000256" key="7">
    <source>
        <dbReference type="ARBA" id="ARBA00023136"/>
    </source>
</evidence>
<evidence type="ECO:0000256" key="3">
    <source>
        <dbReference type="ARBA" id="ARBA00022692"/>
    </source>
</evidence>
<evidence type="ECO:0000256" key="1">
    <source>
        <dbReference type="ARBA" id="ARBA00004651"/>
    </source>
</evidence>
<dbReference type="PRINTS" id="PR01806">
    <property type="entry name" value="VIRFACTRMVIN"/>
</dbReference>
<keyword evidence="10" id="KW-1185">Reference proteome</keyword>
<gene>
    <name evidence="9" type="ORF">ACFL27_13805</name>
</gene>
<feature type="transmembrane region" description="Helical" evidence="8">
    <location>
        <begin position="97"/>
        <end position="120"/>
    </location>
</feature>
<dbReference type="InterPro" id="IPR051050">
    <property type="entry name" value="Lipid_II_flippase_MurJ/MviN"/>
</dbReference>
<evidence type="ECO:0000256" key="2">
    <source>
        <dbReference type="ARBA" id="ARBA00022475"/>
    </source>
</evidence>
<name>A0ABV6YYX0_UNCC1</name>
<keyword evidence="3 8" id="KW-0812">Transmembrane</keyword>
<dbReference type="Proteomes" id="UP001594351">
    <property type="component" value="Unassembled WGS sequence"/>
</dbReference>
<dbReference type="PANTHER" id="PTHR47019:SF1">
    <property type="entry name" value="LIPID II FLIPPASE MURJ"/>
    <property type="match status" value="1"/>
</dbReference>
<proteinExistence type="predicted"/>
<evidence type="ECO:0000256" key="6">
    <source>
        <dbReference type="ARBA" id="ARBA00022989"/>
    </source>
</evidence>
<sequence length="281" mass="30051">MKTPLLQKKNDTSLVKTLAEATGTISIITFLSRILGLVRGMVIARFFGAGFATDAFYVAFNLPNFIRRFVAEGSLATTFVPVFSEELARSEDEGRKAFSAVTTFSLLLTLATTILGIIFADELTRLIGYGFGSGSEKSALTASLMRMMFPYIILTSLLALAASVLNTLGYFAVPASTPAIISGVMILAVVFISPLLMVKIYSLAAAVLVGGVLALLLSGYLLHRVGFGFFLTSPLFSGAVSTISRLMVPVMLSTSHYPIMVIANRMLASLHQEGRIAVARA</sequence>
<keyword evidence="6 8" id="KW-1133">Transmembrane helix</keyword>
<evidence type="ECO:0000256" key="4">
    <source>
        <dbReference type="ARBA" id="ARBA00022960"/>
    </source>
</evidence>
<keyword evidence="7 8" id="KW-0472">Membrane</keyword>
<comment type="caution">
    <text evidence="9">The sequence shown here is derived from an EMBL/GenBank/DDBJ whole genome shotgun (WGS) entry which is preliminary data.</text>
</comment>
<comment type="subcellular location">
    <subcellularLocation>
        <location evidence="1">Cell membrane</location>
        <topology evidence="1">Multi-pass membrane protein</topology>
    </subcellularLocation>
</comment>
<evidence type="ECO:0000313" key="9">
    <source>
        <dbReference type="EMBL" id="MFC1851266.1"/>
    </source>
</evidence>